<comment type="catalytic activity">
    <reaction evidence="6">
        <text>L-threonyl-[protein] + ATP = 3-O-(5'-adenylyl)-L-threonyl-[protein] + diphosphate</text>
        <dbReference type="Rhea" id="RHEA:54292"/>
        <dbReference type="Rhea" id="RHEA-COMP:11060"/>
        <dbReference type="Rhea" id="RHEA-COMP:13847"/>
        <dbReference type="ChEBI" id="CHEBI:30013"/>
        <dbReference type="ChEBI" id="CHEBI:30616"/>
        <dbReference type="ChEBI" id="CHEBI:33019"/>
        <dbReference type="ChEBI" id="CHEBI:138113"/>
        <dbReference type="EC" id="2.7.7.108"/>
    </reaction>
</comment>
<protein>
    <recommendedName>
        <fullName evidence="5">protein adenylyltransferase</fullName>
        <ecNumber evidence="5">2.7.7.108</ecNumber>
    </recommendedName>
</protein>
<reference evidence="9 10" key="1">
    <citation type="submission" date="2010-09" db="EMBL/GenBank/DDBJ databases">
        <authorList>
            <person name="Harkins D.M."/>
            <person name="Madupu R."/>
            <person name="Durkin A.S."/>
            <person name="Torralba M."/>
            <person name="Methe B."/>
            <person name="Sutton G.G."/>
            <person name="Nelson K.E."/>
        </authorList>
    </citation>
    <scope>NUCLEOTIDE SEQUENCE [LARGE SCALE GENOMIC DNA]</scope>
    <source>
        <strain evidence="9 10">CRIS 21A-A</strain>
    </source>
</reference>
<dbReference type="AlphaFoldDB" id="E1GYD5"/>
<accession>E1GYD5</accession>
<dbReference type="GO" id="GO:0005524">
    <property type="term" value="F:ATP binding"/>
    <property type="evidence" value="ECO:0007669"/>
    <property type="project" value="UniProtKB-KW"/>
</dbReference>
<sequence length="320" mass="37587">MSNFIMAEHKTSIRFFNDREVRAVWDDEQNCWWFSATDIVRAINNEPDYTKASNYWRWLKRKLKQKDVKVVSTTHNFKFEAPDGKLRVADVLNSEDVVLLAKNYPNNRANDFLDWFTYSDNTIDGQSKKKSYQLFESGLLNTAEPGSVKCLQQIHAYLFGGLYDFARQIRTKNISKGGFTFANCMHFPETLHTIERMPETTFNEIMDKYVEMKIRTNEYHVNEFTNGRVQPNLCNVAHPFMEGNGRSTRIWLDLMLKRSLKLCVDWSQIDKNEYLSAMRESVADSVHIKALVQPALTTKIDDREMFMKGIDYSYYYEQND</sequence>
<evidence type="ECO:0000256" key="3">
    <source>
        <dbReference type="ARBA" id="ARBA00022741"/>
    </source>
</evidence>
<proteinExistence type="predicted"/>
<keyword evidence="4" id="KW-0067">ATP-binding</keyword>
<evidence type="ECO:0000256" key="7">
    <source>
        <dbReference type="ARBA" id="ARBA00048696"/>
    </source>
</evidence>
<dbReference type="GO" id="GO:0070733">
    <property type="term" value="F:AMPylase activity"/>
    <property type="evidence" value="ECO:0007669"/>
    <property type="project" value="UniProtKB-EC"/>
</dbReference>
<comment type="catalytic activity">
    <reaction evidence="7">
        <text>L-tyrosyl-[protein] + ATP = O-(5'-adenylyl)-L-tyrosyl-[protein] + diphosphate</text>
        <dbReference type="Rhea" id="RHEA:54288"/>
        <dbReference type="Rhea" id="RHEA-COMP:10136"/>
        <dbReference type="Rhea" id="RHEA-COMP:13846"/>
        <dbReference type="ChEBI" id="CHEBI:30616"/>
        <dbReference type="ChEBI" id="CHEBI:33019"/>
        <dbReference type="ChEBI" id="CHEBI:46858"/>
        <dbReference type="ChEBI" id="CHEBI:83624"/>
        <dbReference type="EC" id="2.7.7.108"/>
    </reaction>
</comment>
<comment type="caution">
    <text evidence="9">The sequence shown here is derived from an EMBL/GenBank/DDBJ whole genome shotgun (WGS) entry which is preliminary data.</text>
</comment>
<evidence type="ECO:0000256" key="1">
    <source>
        <dbReference type="ARBA" id="ARBA00022679"/>
    </source>
</evidence>
<evidence type="ECO:0000256" key="6">
    <source>
        <dbReference type="ARBA" id="ARBA00047939"/>
    </source>
</evidence>
<keyword evidence="1" id="KW-0808">Transferase</keyword>
<evidence type="ECO:0000256" key="4">
    <source>
        <dbReference type="ARBA" id="ARBA00022840"/>
    </source>
</evidence>
<evidence type="ECO:0000256" key="5">
    <source>
        <dbReference type="ARBA" id="ARBA00034531"/>
    </source>
</evidence>
<gene>
    <name evidence="9" type="ORF">HMPREF9018_1914</name>
</gene>
<keyword evidence="3" id="KW-0547">Nucleotide-binding</keyword>
<evidence type="ECO:0000313" key="10">
    <source>
        <dbReference type="Proteomes" id="UP000016016"/>
    </source>
</evidence>
<evidence type="ECO:0000259" key="8">
    <source>
        <dbReference type="PROSITE" id="PS51459"/>
    </source>
</evidence>
<dbReference type="Proteomes" id="UP000016016">
    <property type="component" value="Unassembled WGS sequence"/>
</dbReference>
<dbReference type="Gene3D" id="1.10.3290.10">
    <property type="entry name" value="Fido-like domain"/>
    <property type="match status" value="1"/>
</dbReference>
<dbReference type="SUPFAM" id="SSF140931">
    <property type="entry name" value="Fic-like"/>
    <property type="match status" value="1"/>
</dbReference>
<evidence type="ECO:0000313" key="9">
    <source>
        <dbReference type="EMBL" id="EFN90363.1"/>
    </source>
</evidence>
<dbReference type="eggNOG" id="COG2184">
    <property type="taxonomic scope" value="Bacteria"/>
</dbReference>
<dbReference type="GO" id="GO:0051302">
    <property type="term" value="P:regulation of cell division"/>
    <property type="evidence" value="ECO:0007669"/>
    <property type="project" value="TreeGrafter"/>
</dbReference>
<dbReference type="PROSITE" id="PS51459">
    <property type="entry name" value="FIDO"/>
    <property type="match status" value="1"/>
</dbReference>
<dbReference type="PANTHER" id="PTHR39560">
    <property type="entry name" value="PROTEIN ADENYLYLTRANSFERASE FIC-RELATED"/>
    <property type="match status" value="1"/>
</dbReference>
<dbReference type="EC" id="2.7.7.108" evidence="5"/>
<keyword evidence="2" id="KW-0548">Nucleotidyltransferase</keyword>
<dbReference type="InterPro" id="IPR003812">
    <property type="entry name" value="Fido"/>
</dbReference>
<organism evidence="9 10">
    <name type="scientific">Prevotella amnii CRIS 21A-A</name>
    <dbReference type="NCBI Taxonomy" id="679191"/>
    <lineage>
        <taxon>Bacteria</taxon>
        <taxon>Pseudomonadati</taxon>
        <taxon>Bacteroidota</taxon>
        <taxon>Bacteroidia</taxon>
        <taxon>Bacteroidales</taxon>
        <taxon>Prevotellaceae</taxon>
        <taxon>Prevotella</taxon>
    </lineage>
</organism>
<evidence type="ECO:0000256" key="2">
    <source>
        <dbReference type="ARBA" id="ARBA00022695"/>
    </source>
</evidence>
<dbReference type="Pfam" id="PF02661">
    <property type="entry name" value="Fic"/>
    <property type="match status" value="1"/>
</dbReference>
<name>E1GYD5_9BACT</name>
<dbReference type="RefSeq" id="WP_008451130.1">
    <property type="nucleotide sequence ID" value="NZ_ADFQ01000105.1"/>
</dbReference>
<dbReference type="EMBL" id="ADFQ01000105">
    <property type="protein sequence ID" value="EFN90363.1"/>
    <property type="molecule type" value="Genomic_DNA"/>
</dbReference>
<dbReference type="InterPro" id="IPR036597">
    <property type="entry name" value="Fido-like_dom_sf"/>
</dbReference>
<dbReference type="PANTHER" id="PTHR39560:SF1">
    <property type="entry name" value="PROTEIN ADENYLYLTRANSFERASE FIC-RELATED"/>
    <property type="match status" value="1"/>
</dbReference>
<feature type="domain" description="Fido" evidence="8">
    <location>
        <begin position="146"/>
        <end position="297"/>
    </location>
</feature>